<dbReference type="STRING" id="1777143.AWB82_01760"/>
<keyword evidence="2" id="KW-1133">Transmembrane helix</keyword>
<keyword evidence="2" id="KW-0472">Membrane</keyword>
<feature type="compositionally biased region" description="Basic and acidic residues" evidence="1">
    <location>
        <begin position="70"/>
        <end position="82"/>
    </location>
</feature>
<gene>
    <name evidence="3" type="ORF">AWB82_01760</name>
</gene>
<dbReference type="EMBL" id="FCOJ02000009">
    <property type="protein sequence ID" value="SAK53029.1"/>
    <property type="molecule type" value="Genomic_DNA"/>
</dbReference>
<reference evidence="3" key="1">
    <citation type="submission" date="2016-01" db="EMBL/GenBank/DDBJ databases">
        <authorList>
            <person name="Peeters C."/>
        </authorList>
    </citation>
    <scope>NUCLEOTIDE SEQUENCE [LARGE SCALE GENOMIC DNA]</scope>
    <source>
        <strain evidence="3">LMG 29325</strain>
    </source>
</reference>
<protein>
    <submittedName>
        <fullName evidence="3">Uncharacterized protein</fullName>
    </submittedName>
</protein>
<keyword evidence="2" id="KW-0812">Transmembrane</keyword>
<dbReference type="RefSeq" id="WP_143756694.1">
    <property type="nucleotide sequence ID" value="NZ_FCOJ02000009.1"/>
</dbReference>
<evidence type="ECO:0000256" key="2">
    <source>
        <dbReference type="SAM" id="Phobius"/>
    </source>
</evidence>
<dbReference type="AlphaFoldDB" id="A0A158A5N7"/>
<keyword evidence="4" id="KW-1185">Reference proteome</keyword>
<evidence type="ECO:0000313" key="3">
    <source>
        <dbReference type="EMBL" id="SAK53029.1"/>
    </source>
</evidence>
<comment type="caution">
    <text evidence="3">The sequence shown here is derived from an EMBL/GenBank/DDBJ whole genome shotgun (WGS) entry which is preliminary data.</text>
</comment>
<feature type="region of interest" description="Disordered" evidence="1">
    <location>
        <begin position="47"/>
        <end position="95"/>
    </location>
</feature>
<evidence type="ECO:0000256" key="1">
    <source>
        <dbReference type="SAM" id="MobiDB-lite"/>
    </source>
</evidence>
<feature type="transmembrane region" description="Helical" evidence="2">
    <location>
        <begin position="22"/>
        <end position="42"/>
    </location>
</feature>
<name>A0A158A5N7_9BURK</name>
<sequence length="95" mass="10243">MTTLVHLFGISPNVLDLVGKSLVFALLLALAIGIQFANMGLVRFKSSTNGDETTPARDAPTLHSAPGKETQVREYARLDKDTTTGWDATADHETD</sequence>
<dbReference type="Proteomes" id="UP000054596">
    <property type="component" value="Unassembled WGS sequence"/>
</dbReference>
<accession>A0A158A5N7</accession>
<organism evidence="3 4">
    <name type="scientific">Caballeronia glebae</name>
    <dbReference type="NCBI Taxonomy" id="1777143"/>
    <lineage>
        <taxon>Bacteria</taxon>
        <taxon>Pseudomonadati</taxon>
        <taxon>Pseudomonadota</taxon>
        <taxon>Betaproteobacteria</taxon>
        <taxon>Burkholderiales</taxon>
        <taxon>Burkholderiaceae</taxon>
        <taxon>Caballeronia</taxon>
    </lineage>
</organism>
<proteinExistence type="predicted"/>
<evidence type="ECO:0000313" key="4">
    <source>
        <dbReference type="Proteomes" id="UP000054596"/>
    </source>
</evidence>